<feature type="transmembrane region" description="Helical" evidence="5">
    <location>
        <begin position="203"/>
        <end position="224"/>
    </location>
</feature>
<proteinExistence type="predicted"/>
<feature type="transmembrane region" description="Helical" evidence="5">
    <location>
        <begin position="236"/>
        <end position="254"/>
    </location>
</feature>
<feature type="transmembrane region" description="Helical" evidence="5">
    <location>
        <begin position="336"/>
        <end position="357"/>
    </location>
</feature>
<feature type="transmembrane region" description="Helical" evidence="5">
    <location>
        <begin position="132"/>
        <end position="152"/>
    </location>
</feature>
<feature type="transmembrane region" description="Helical" evidence="5">
    <location>
        <begin position="401"/>
        <end position="423"/>
    </location>
</feature>
<dbReference type="Gene3D" id="1.20.1740.10">
    <property type="entry name" value="Amino acid/polyamine transporter I"/>
    <property type="match status" value="1"/>
</dbReference>
<gene>
    <name evidence="6" type="ORF">DWV06_14765</name>
</gene>
<dbReference type="EMBL" id="QRCT01000049">
    <property type="protein sequence ID" value="RDU22541.1"/>
    <property type="molecule type" value="Genomic_DNA"/>
</dbReference>
<keyword evidence="2 5" id="KW-0812">Transmembrane</keyword>
<feature type="transmembrane region" description="Helical" evidence="5">
    <location>
        <begin position="164"/>
        <end position="183"/>
    </location>
</feature>
<sequence length="453" mass="49544">MEKSKITNQNEHYSLITATTMIIGIVIGSGIFFKCDDVLKFTGGDIGLGVLVFCIGAFGIIFGSLTLTELSLRSKKSGGVVGYFEDFISKKAASGFGWFQTFVYFPTLTAIVSWVAGIYTCILFGLENTLEQQVFIGFGYMILLYLVNILSFKLGGYFQNISTVVKLIPLLGVALLSIIWGAQNPALPEGVELVSKSNVGWRWLAALAPIAFSFDGWVVSTSITNEVKNPKRNMPLALIIGPIIVLGVYLLYFLGLNKMLGAEYILSTGDSAINKVGELLLGTHGSRIILTIILISVLGVVNGVILGGLRMPQALASKNMIPNSSNIAKINPKFKLSISSCIIYFIISTIWMIVHYIVQKYKLLAGGDISEISIVFSYASYIILYIKVLKMKKEDTIKSNFKGIICPIFGIIGALIIFVGGFISNPLYVTFFILFCTLVCLIGYTYYKNSESC</sequence>
<comment type="caution">
    <text evidence="6">The sequence shown here is derived from an EMBL/GenBank/DDBJ whole genome shotgun (WGS) entry which is preliminary data.</text>
</comment>
<protein>
    <submittedName>
        <fullName evidence="6">APC family permease</fullName>
    </submittedName>
</protein>
<organism evidence="6 7">
    <name type="scientific">Anaerosacchariphilus polymeriproducens</name>
    <dbReference type="NCBI Taxonomy" id="1812858"/>
    <lineage>
        <taxon>Bacteria</taxon>
        <taxon>Bacillati</taxon>
        <taxon>Bacillota</taxon>
        <taxon>Clostridia</taxon>
        <taxon>Lachnospirales</taxon>
        <taxon>Lachnospiraceae</taxon>
        <taxon>Anaerosacchariphilus</taxon>
    </lineage>
</organism>
<feature type="transmembrane region" description="Helical" evidence="5">
    <location>
        <begin position="369"/>
        <end position="389"/>
    </location>
</feature>
<feature type="transmembrane region" description="Helical" evidence="5">
    <location>
        <begin position="12"/>
        <end position="34"/>
    </location>
</feature>
<dbReference type="Proteomes" id="UP000255036">
    <property type="component" value="Unassembled WGS sequence"/>
</dbReference>
<dbReference type="RefSeq" id="WP_115482951.1">
    <property type="nucleotide sequence ID" value="NZ_QRCT01000049.1"/>
</dbReference>
<feature type="transmembrane region" description="Helical" evidence="5">
    <location>
        <begin position="429"/>
        <end position="447"/>
    </location>
</feature>
<dbReference type="AlphaFoldDB" id="A0A371ASK6"/>
<evidence type="ECO:0000256" key="2">
    <source>
        <dbReference type="ARBA" id="ARBA00022692"/>
    </source>
</evidence>
<feature type="transmembrane region" description="Helical" evidence="5">
    <location>
        <begin position="46"/>
        <end position="67"/>
    </location>
</feature>
<dbReference type="GO" id="GO:0016020">
    <property type="term" value="C:membrane"/>
    <property type="evidence" value="ECO:0007669"/>
    <property type="project" value="UniProtKB-SubCell"/>
</dbReference>
<dbReference type="GO" id="GO:0015179">
    <property type="term" value="F:L-amino acid transmembrane transporter activity"/>
    <property type="evidence" value="ECO:0007669"/>
    <property type="project" value="TreeGrafter"/>
</dbReference>
<evidence type="ECO:0000313" key="6">
    <source>
        <dbReference type="EMBL" id="RDU22541.1"/>
    </source>
</evidence>
<dbReference type="InterPro" id="IPR050598">
    <property type="entry name" value="AminoAcid_Transporter"/>
</dbReference>
<evidence type="ECO:0000256" key="5">
    <source>
        <dbReference type="SAM" id="Phobius"/>
    </source>
</evidence>
<dbReference type="OrthoDB" id="3181223at2"/>
<accession>A0A371ASK6</accession>
<reference evidence="6 7" key="1">
    <citation type="submission" date="2018-07" db="EMBL/GenBank/DDBJ databases">
        <title>Anaerosacharophilus polymeroproducens gen. nov. sp. nov., an anaerobic bacterium isolated from salt field.</title>
        <authorList>
            <person name="Kim W."/>
            <person name="Yang S.-H."/>
            <person name="Oh J."/>
            <person name="Lee J.-H."/>
            <person name="Kwon K.K."/>
        </authorList>
    </citation>
    <scope>NUCLEOTIDE SEQUENCE [LARGE SCALE GENOMIC DNA]</scope>
    <source>
        <strain evidence="6 7">MCWD5</strain>
    </source>
</reference>
<evidence type="ECO:0000256" key="4">
    <source>
        <dbReference type="ARBA" id="ARBA00023136"/>
    </source>
</evidence>
<keyword evidence="3 5" id="KW-1133">Transmembrane helix</keyword>
<dbReference type="Pfam" id="PF13520">
    <property type="entry name" value="AA_permease_2"/>
    <property type="match status" value="1"/>
</dbReference>
<dbReference type="PANTHER" id="PTHR11785:SF512">
    <property type="entry name" value="SOBREMESA, ISOFORM B"/>
    <property type="match status" value="1"/>
</dbReference>
<dbReference type="PIRSF" id="PIRSF006060">
    <property type="entry name" value="AA_transporter"/>
    <property type="match status" value="1"/>
</dbReference>
<feature type="transmembrane region" description="Helical" evidence="5">
    <location>
        <begin position="102"/>
        <end position="126"/>
    </location>
</feature>
<evidence type="ECO:0000256" key="1">
    <source>
        <dbReference type="ARBA" id="ARBA00004141"/>
    </source>
</evidence>
<evidence type="ECO:0000313" key="7">
    <source>
        <dbReference type="Proteomes" id="UP000255036"/>
    </source>
</evidence>
<feature type="transmembrane region" description="Helical" evidence="5">
    <location>
        <begin position="288"/>
        <end position="309"/>
    </location>
</feature>
<keyword evidence="7" id="KW-1185">Reference proteome</keyword>
<name>A0A371ASK6_9FIRM</name>
<dbReference type="PANTHER" id="PTHR11785">
    <property type="entry name" value="AMINO ACID TRANSPORTER"/>
    <property type="match status" value="1"/>
</dbReference>
<comment type="subcellular location">
    <subcellularLocation>
        <location evidence="1">Membrane</location>
        <topology evidence="1">Multi-pass membrane protein</topology>
    </subcellularLocation>
</comment>
<keyword evidence="4 5" id="KW-0472">Membrane</keyword>
<evidence type="ECO:0000256" key="3">
    <source>
        <dbReference type="ARBA" id="ARBA00022989"/>
    </source>
</evidence>
<dbReference type="InterPro" id="IPR002293">
    <property type="entry name" value="AA/rel_permease1"/>
</dbReference>